<evidence type="ECO:0000256" key="1">
    <source>
        <dbReference type="ARBA" id="ARBA00004571"/>
    </source>
</evidence>
<keyword evidence="6" id="KW-0472">Membrane</keyword>
<dbReference type="InterPro" id="IPR005017">
    <property type="entry name" value="OMPP1/FadL/TodX"/>
</dbReference>
<gene>
    <name evidence="9" type="ORF">GCM10022278_08660</name>
</gene>
<feature type="chain" id="PRO_5046970301" evidence="8">
    <location>
        <begin position="18"/>
        <end position="526"/>
    </location>
</feature>
<keyword evidence="4" id="KW-0812">Transmembrane</keyword>
<dbReference type="SUPFAM" id="SSF56935">
    <property type="entry name" value="Porins"/>
    <property type="match status" value="1"/>
</dbReference>
<evidence type="ECO:0000256" key="6">
    <source>
        <dbReference type="ARBA" id="ARBA00023136"/>
    </source>
</evidence>
<evidence type="ECO:0000256" key="8">
    <source>
        <dbReference type="SAM" id="SignalP"/>
    </source>
</evidence>
<feature type="signal peptide" evidence="8">
    <location>
        <begin position="1"/>
        <end position="17"/>
    </location>
</feature>
<keyword evidence="7" id="KW-0998">Cell outer membrane</keyword>
<evidence type="ECO:0000256" key="3">
    <source>
        <dbReference type="ARBA" id="ARBA00022452"/>
    </source>
</evidence>
<dbReference type="EMBL" id="BAABBO010000001">
    <property type="protein sequence ID" value="GAA3951870.1"/>
    <property type="molecule type" value="Genomic_DNA"/>
</dbReference>
<keyword evidence="3" id="KW-1134">Transmembrane beta strand</keyword>
<comment type="similarity">
    <text evidence="2">Belongs to the OmpP1/FadL family.</text>
</comment>
<dbReference type="Pfam" id="PF03349">
    <property type="entry name" value="Toluene_X"/>
    <property type="match status" value="1"/>
</dbReference>
<evidence type="ECO:0000256" key="4">
    <source>
        <dbReference type="ARBA" id="ARBA00022692"/>
    </source>
</evidence>
<dbReference type="PANTHER" id="PTHR35093:SF8">
    <property type="entry name" value="OUTER MEMBRANE PROTEIN NMB0088-RELATED"/>
    <property type="match status" value="1"/>
</dbReference>
<evidence type="ECO:0000256" key="7">
    <source>
        <dbReference type="ARBA" id="ARBA00023237"/>
    </source>
</evidence>
<evidence type="ECO:0000313" key="10">
    <source>
        <dbReference type="Proteomes" id="UP001501337"/>
    </source>
</evidence>
<keyword evidence="10" id="KW-1185">Reference proteome</keyword>
<organism evidence="9 10">
    <name type="scientific">Allohahella marinimesophila</name>
    <dbReference type="NCBI Taxonomy" id="1054972"/>
    <lineage>
        <taxon>Bacteria</taxon>
        <taxon>Pseudomonadati</taxon>
        <taxon>Pseudomonadota</taxon>
        <taxon>Gammaproteobacteria</taxon>
        <taxon>Oceanospirillales</taxon>
        <taxon>Hahellaceae</taxon>
        <taxon>Allohahella</taxon>
    </lineage>
</organism>
<protein>
    <submittedName>
        <fullName evidence="9">Outer membrane protein transport protein</fullName>
    </submittedName>
</protein>
<evidence type="ECO:0000256" key="5">
    <source>
        <dbReference type="ARBA" id="ARBA00022729"/>
    </source>
</evidence>
<keyword evidence="5 8" id="KW-0732">Signal</keyword>
<evidence type="ECO:0000313" key="9">
    <source>
        <dbReference type="EMBL" id="GAA3951870.1"/>
    </source>
</evidence>
<comment type="caution">
    <text evidence="9">The sequence shown here is derived from an EMBL/GenBank/DDBJ whole genome shotgun (WGS) entry which is preliminary data.</text>
</comment>
<sequence>MAFPLLALALVTQTAQAQLATNLITSPKALALGNAVTADTPGIAAIHFNPAGLTKLEGRNLNVTLLNIRASIQTKFDAPPGYNIFGIDGVENDPILSKSGNGRTITLAAYLPGWGIIRLPKGPGVLPSTGFSYNPPGSKFTFGNMTYAPDLVGYYRSHNDPGRYLAKAAVLQRFTYLSPTVAYQIDDQWSVGMGIHFSQQAIAIDTFARAPNLLVGVAEELQTAFNCETGNEPLAPFLGLCGGDIGPWDDIGGITIETQETLSPKYVLGVTWTPTDWFSWGASYTSEAKMKLKGQFEVQYSEDWQGFWQRFTGSLFGAIGGAIFGLPSGVPKESGNVSMDFTHPAHFQTGVSVKVNHGLTLNADLGWTDYSSWDAFDFTFDRPLEFLGAARLLSPNATETTLTLPLEYQDVWNLALGAEFHATSRLDLRLGVEFRDSPIPRNRRDTAAPLGDATLYGAGLGYKWDRDSTIDVAIGYLRSAVEIPPNTSLNANSTAINNIILNPYAGLNIRTTTKIVQAAISFTTKF</sequence>
<dbReference type="PANTHER" id="PTHR35093">
    <property type="entry name" value="OUTER MEMBRANE PROTEIN NMB0088-RELATED"/>
    <property type="match status" value="1"/>
</dbReference>
<accession>A0ABP7NRE6</accession>
<evidence type="ECO:0000256" key="2">
    <source>
        <dbReference type="ARBA" id="ARBA00008163"/>
    </source>
</evidence>
<dbReference type="Gene3D" id="2.40.160.60">
    <property type="entry name" value="Outer membrane protein transport protein (OMPP1/FadL/TodX)"/>
    <property type="match status" value="1"/>
</dbReference>
<reference evidence="10" key="1">
    <citation type="journal article" date="2019" name="Int. J. Syst. Evol. Microbiol.">
        <title>The Global Catalogue of Microorganisms (GCM) 10K type strain sequencing project: providing services to taxonomists for standard genome sequencing and annotation.</title>
        <authorList>
            <consortium name="The Broad Institute Genomics Platform"/>
            <consortium name="The Broad Institute Genome Sequencing Center for Infectious Disease"/>
            <person name="Wu L."/>
            <person name="Ma J."/>
        </authorList>
    </citation>
    <scope>NUCLEOTIDE SEQUENCE [LARGE SCALE GENOMIC DNA]</scope>
    <source>
        <strain evidence="10">JCM 17555</strain>
    </source>
</reference>
<proteinExistence type="inferred from homology"/>
<comment type="subcellular location">
    <subcellularLocation>
        <location evidence="1">Cell outer membrane</location>
        <topology evidence="1">Multi-pass membrane protein</topology>
    </subcellularLocation>
</comment>
<name>A0ABP7NRE6_9GAMM</name>
<dbReference type="Proteomes" id="UP001501337">
    <property type="component" value="Unassembled WGS sequence"/>
</dbReference>